<organism evidence="2 3">
    <name type="scientific">Lentinula lateritia</name>
    <dbReference type="NCBI Taxonomy" id="40482"/>
    <lineage>
        <taxon>Eukaryota</taxon>
        <taxon>Fungi</taxon>
        <taxon>Dikarya</taxon>
        <taxon>Basidiomycota</taxon>
        <taxon>Agaricomycotina</taxon>
        <taxon>Agaricomycetes</taxon>
        <taxon>Agaricomycetidae</taxon>
        <taxon>Agaricales</taxon>
        <taxon>Marasmiineae</taxon>
        <taxon>Omphalotaceae</taxon>
        <taxon>Lentinula</taxon>
    </lineage>
</organism>
<proteinExistence type="predicted"/>
<accession>A0ABQ8V6Q0</accession>
<dbReference type="Proteomes" id="UP001150217">
    <property type="component" value="Unassembled WGS sequence"/>
</dbReference>
<evidence type="ECO:0000256" key="1">
    <source>
        <dbReference type="SAM" id="MobiDB-lite"/>
    </source>
</evidence>
<feature type="compositionally biased region" description="Polar residues" evidence="1">
    <location>
        <begin position="34"/>
        <end position="46"/>
    </location>
</feature>
<reference evidence="2" key="1">
    <citation type="submission" date="2022-08" db="EMBL/GenBank/DDBJ databases">
        <title>A Global Phylogenomic Analysis of the Shiitake Genus Lentinula.</title>
        <authorList>
            <consortium name="DOE Joint Genome Institute"/>
            <person name="Sierra-Patev S."/>
            <person name="Min B."/>
            <person name="Naranjo-Ortiz M."/>
            <person name="Looney B."/>
            <person name="Konkel Z."/>
            <person name="Slot J.C."/>
            <person name="Sakamoto Y."/>
            <person name="Steenwyk J.L."/>
            <person name="Rokas A."/>
            <person name="Carro J."/>
            <person name="Camarero S."/>
            <person name="Ferreira P."/>
            <person name="Molpeceres G."/>
            <person name="Ruiz-Duenas F.J."/>
            <person name="Serrano A."/>
            <person name="Henrissat B."/>
            <person name="Drula E."/>
            <person name="Hughes K.W."/>
            <person name="Mata J.L."/>
            <person name="Ishikawa N.K."/>
            <person name="Vargas-Isla R."/>
            <person name="Ushijima S."/>
            <person name="Smith C.A."/>
            <person name="Ahrendt S."/>
            <person name="Andreopoulos W."/>
            <person name="He G."/>
            <person name="Labutti K."/>
            <person name="Lipzen A."/>
            <person name="Ng V."/>
            <person name="Riley R."/>
            <person name="Sandor L."/>
            <person name="Barry K."/>
            <person name="Martinez A.T."/>
            <person name="Xiao Y."/>
            <person name="Gibbons J.G."/>
            <person name="Terashima K."/>
            <person name="Grigoriev I.V."/>
            <person name="Hibbett D.S."/>
        </authorList>
    </citation>
    <scope>NUCLEOTIDE SEQUENCE</scope>
    <source>
        <strain evidence="2">RHP3577 ss4</strain>
    </source>
</reference>
<name>A0ABQ8V6Q0_9AGAR</name>
<evidence type="ECO:0000313" key="2">
    <source>
        <dbReference type="EMBL" id="KAJ4477097.1"/>
    </source>
</evidence>
<feature type="region of interest" description="Disordered" evidence="1">
    <location>
        <begin position="79"/>
        <end position="98"/>
    </location>
</feature>
<feature type="compositionally biased region" description="Basic residues" evidence="1">
    <location>
        <begin position="10"/>
        <end position="19"/>
    </location>
</feature>
<sequence length="125" mass="13784">MPNAADKHITFGKHKRMSKKDRQARTAAARLAKNLSQSTTSLNTALPDNPGSDADDNKENDGIDTSGPSRYAHCPSTVEEYNSAHASESTEEPEDLAEETIPDITVEALDEFDSDGYDSEEEYYR</sequence>
<evidence type="ECO:0000313" key="3">
    <source>
        <dbReference type="Proteomes" id="UP001150217"/>
    </source>
</evidence>
<keyword evidence="3" id="KW-1185">Reference proteome</keyword>
<protein>
    <submittedName>
        <fullName evidence="2">Uncharacterized protein</fullName>
    </submittedName>
</protein>
<feature type="compositionally biased region" description="Acidic residues" evidence="1">
    <location>
        <begin position="89"/>
        <end position="98"/>
    </location>
</feature>
<gene>
    <name evidence="2" type="ORF">C8R41DRAFT_923133</name>
</gene>
<feature type="region of interest" description="Disordered" evidence="1">
    <location>
        <begin position="1"/>
        <end position="74"/>
    </location>
</feature>
<comment type="caution">
    <text evidence="2">The sequence shown here is derived from an EMBL/GenBank/DDBJ whole genome shotgun (WGS) entry which is preliminary data.</text>
</comment>
<dbReference type="EMBL" id="JANVFT010000068">
    <property type="protein sequence ID" value="KAJ4477097.1"/>
    <property type="molecule type" value="Genomic_DNA"/>
</dbReference>